<evidence type="ECO:0000313" key="10">
    <source>
        <dbReference type="RefSeq" id="XP_006822261.1"/>
    </source>
</evidence>
<feature type="compositionally biased region" description="Acidic residues" evidence="5">
    <location>
        <begin position="214"/>
        <end position="233"/>
    </location>
</feature>
<dbReference type="InterPro" id="IPR048395">
    <property type="entry name" value="Glyco_hydro_31_C"/>
</dbReference>
<evidence type="ECO:0000256" key="4">
    <source>
        <dbReference type="ARBA" id="ARBA00023295"/>
    </source>
</evidence>
<dbReference type="Pfam" id="PF21365">
    <property type="entry name" value="Glyco_hydro_31_3rd"/>
    <property type="match status" value="1"/>
</dbReference>
<keyword evidence="4" id="KW-0326">Glycosidase</keyword>
<feature type="chain" id="PRO_5045588200" evidence="6">
    <location>
        <begin position="27"/>
        <end position="620"/>
    </location>
</feature>
<dbReference type="Proteomes" id="UP000694865">
    <property type="component" value="Unplaced"/>
</dbReference>
<evidence type="ECO:0000256" key="2">
    <source>
        <dbReference type="ARBA" id="ARBA00022801"/>
    </source>
</evidence>
<keyword evidence="1 6" id="KW-0732">Signal</keyword>
<evidence type="ECO:0000259" key="7">
    <source>
        <dbReference type="Pfam" id="PF13802"/>
    </source>
</evidence>
<organism evidence="9 10">
    <name type="scientific">Saccoglossus kowalevskii</name>
    <name type="common">Acorn worm</name>
    <dbReference type="NCBI Taxonomy" id="10224"/>
    <lineage>
        <taxon>Eukaryota</taxon>
        <taxon>Metazoa</taxon>
        <taxon>Hemichordata</taxon>
        <taxon>Enteropneusta</taxon>
        <taxon>Harrimaniidae</taxon>
        <taxon>Saccoglossus</taxon>
    </lineage>
</organism>
<evidence type="ECO:0000256" key="5">
    <source>
        <dbReference type="SAM" id="MobiDB-lite"/>
    </source>
</evidence>
<gene>
    <name evidence="10" type="primary">LOC100373184</name>
</gene>
<dbReference type="Pfam" id="PF13802">
    <property type="entry name" value="Gal_mutarotas_2"/>
    <property type="match status" value="1"/>
</dbReference>
<keyword evidence="9" id="KW-1185">Reference proteome</keyword>
<feature type="region of interest" description="Disordered" evidence="5">
    <location>
        <begin position="240"/>
        <end position="259"/>
    </location>
</feature>
<reference evidence="10" key="1">
    <citation type="submission" date="2025-08" db="UniProtKB">
        <authorList>
            <consortium name="RefSeq"/>
        </authorList>
    </citation>
    <scope>IDENTIFICATION</scope>
    <source>
        <tissue evidence="10">Testes</tissue>
    </source>
</reference>
<feature type="domain" description="Glycosyl hydrolase family 31 C-terminal" evidence="8">
    <location>
        <begin position="465"/>
        <end position="548"/>
    </location>
</feature>
<feature type="domain" description="Glycoside hydrolase family 31 N-terminal" evidence="7">
    <location>
        <begin position="84"/>
        <end position="359"/>
    </location>
</feature>
<dbReference type="Gene3D" id="2.60.40.1180">
    <property type="entry name" value="Golgi alpha-mannosidase II"/>
    <property type="match status" value="1"/>
</dbReference>
<keyword evidence="3" id="KW-0325">Glycoprotein</keyword>
<dbReference type="InterPro" id="IPR011013">
    <property type="entry name" value="Gal_mutarotase_sf_dom"/>
</dbReference>
<dbReference type="SUPFAM" id="SSF51011">
    <property type="entry name" value="Glycosyl hydrolase domain"/>
    <property type="match status" value="1"/>
</dbReference>
<evidence type="ECO:0000256" key="3">
    <source>
        <dbReference type="ARBA" id="ARBA00023180"/>
    </source>
</evidence>
<evidence type="ECO:0000259" key="8">
    <source>
        <dbReference type="Pfam" id="PF21365"/>
    </source>
</evidence>
<dbReference type="RefSeq" id="XP_006822261.1">
    <property type="nucleotide sequence ID" value="XM_006822198.1"/>
</dbReference>
<name>A0ABM0MQH0_SACKO</name>
<dbReference type="PANTHER" id="PTHR22762">
    <property type="entry name" value="ALPHA-GLUCOSIDASE"/>
    <property type="match status" value="1"/>
</dbReference>
<keyword evidence="2" id="KW-0378">Hydrolase</keyword>
<dbReference type="SUPFAM" id="SSF74650">
    <property type="entry name" value="Galactose mutarotase-like"/>
    <property type="match status" value="1"/>
</dbReference>
<feature type="region of interest" description="Disordered" evidence="5">
    <location>
        <begin position="202"/>
        <end position="233"/>
    </location>
</feature>
<sequence length="620" mass="70665">MAAPTNNRYIMRFLLLFMVLWYTVQTVDKNNFKTCQQSSFCRRNRKLQTGDTMYIAQLNTLQIDSSSISLKLLNTIDNKELLLELISIENNIARLKINEADPINPRYEVPDVLVDEPHLTKLKIEKQDYNSIEISLGDSGKSTLVLTANPFRVDFMENQELVLSVNSRGLLSFEHLQEKTPKLLTRAGNMLQSAVSSIVQTFLPARDETQVEEKNEEDEEHDEEENVDNDDNEEELLKKKEEEDKQLKNKPPIPREESDLWEEKFKTHHDSKPNGPESISLDFSFVGFDHVYGIPEHADTFALKTTTDTDPYRLYNLDVFEYELHNPMALYGSIPYMIAHNTKRSLGLFWLNSAETWIDISSNTAGKTVIGKLMDYVKGEGDVPQTDTHWMSESGIIDVFVLLGPTNDDLFKQYASLTGTTQLPPMFSIAYHQCRWNYNDEEDVKSCPETLCNVLCNSHITLCDRPLWIDFPDDVDTFSIEDEYLIGSSLLVHPVTDAATYSVNVYFPGQGQVWYDVDNHKVYTGKGLISISAPLNKIPVFQRGGSIIPRKERVRRSSTLMQDDPYTLVVAVNKDGSVSQCHIPLRKIGALSYEKKGMEVENLIIEHSVHACLTIPKISQ</sequence>
<protein>
    <submittedName>
        <fullName evidence="10">Neutral alpha-glucosidase AB-like</fullName>
    </submittedName>
</protein>
<dbReference type="Gene3D" id="2.60.40.1760">
    <property type="entry name" value="glycosyl hydrolase (family 31)"/>
    <property type="match status" value="1"/>
</dbReference>
<dbReference type="InterPro" id="IPR025887">
    <property type="entry name" value="Glyco_hydro_31_N_dom"/>
</dbReference>
<dbReference type="InterPro" id="IPR013780">
    <property type="entry name" value="Glyco_hydro_b"/>
</dbReference>
<dbReference type="GeneID" id="100373184"/>
<evidence type="ECO:0000256" key="6">
    <source>
        <dbReference type="SAM" id="SignalP"/>
    </source>
</evidence>
<dbReference type="CDD" id="cd14752">
    <property type="entry name" value="GH31_N"/>
    <property type="match status" value="1"/>
</dbReference>
<dbReference type="PANTHER" id="PTHR22762:SF54">
    <property type="entry name" value="BCDNA.GH04962"/>
    <property type="match status" value="1"/>
</dbReference>
<accession>A0ABM0MQH0</accession>
<feature type="signal peptide" evidence="6">
    <location>
        <begin position="1"/>
        <end position="26"/>
    </location>
</feature>
<proteinExistence type="predicted"/>
<evidence type="ECO:0000313" key="9">
    <source>
        <dbReference type="Proteomes" id="UP000694865"/>
    </source>
</evidence>
<evidence type="ECO:0000256" key="1">
    <source>
        <dbReference type="ARBA" id="ARBA00022729"/>
    </source>
</evidence>